<evidence type="ECO:0000256" key="4">
    <source>
        <dbReference type="PIRSR" id="PIRSR000390-2"/>
    </source>
</evidence>
<dbReference type="SUPFAM" id="SSF53383">
    <property type="entry name" value="PLP-dependent transferases"/>
    <property type="match status" value="1"/>
</dbReference>
<dbReference type="GO" id="GO:0008483">
    <property type="term" value="F:transaminase activity"/>
    <property type="evidence" value="ECO:0007669"/>
    <property type="project" value="TreeGrafter"/>
</dbReference>
<feature type="modified residue" description="N6-(pyridoxal phosphate)lysine" evidence="4">
    <location>
        <position position="185"/>
    </location>
</feature>
<dbReference type="InterPro" id="IPR000653">
    <property type="entry name" value="DegT/StrS_aminotransferase"/>
</dbReference>
<name>A0A147HWG4_9SPHN</name>
<evidence type="ECO:0000256" key="2">
    <source>
        <dbReference type="ARBA" id="ARBA00037999"/>
    </source>
</evidence>
<gene>
    <name evidence="6" type="ORF">NS319_10955</name>
</gene>
<reference evidence="6 7" key="1">
    <citation type="journal article" date="2016" name="Front. Microbiol.">
        <title>Genomic Resource of Rice Seed Associated Bacteria.</title>
        <authorList>
            <person name="Midha S."/>
            <person name="Bansal K."/>
            <person name="Sharma S."/>
            <person name="Kumar N."/>
            <person name="Patil P.P."/>
            <person name="Chaudhry V."/>
            <person name="Patil P.B."/>
        </authorList>
    </citation>
    <scope>NUCLEOTIDE SEQUENCE [LARGE SCALE GENOMIC DNA]</scope>
    <source>
        <strain evidence="6 7">NS319</strain>
    </source>
</reference>
<dbReference type="CDD" id="cd00616">
    <property type="entry name" value="AHBA_syn"/>
    <property type="match status" value="1"/>
</dbReference>
<dbReference type="RefSeq" id="WP_058733648.1">
    <property type="nucleotide sequence ID" value="NZ_LDTD01000074.1"/>
</dbReference>
<accession>A0A147HWG4</accession>
<dbReference type="EMBL" id="LDTD01000074">
    <property type="protein sequence ID" value="KTT69248.1"/>
    <property type="molecule type" value="Genomic_DNA"/>
</dbReference>
<organism evidence="6 7">
    <name type="scientific">Sphingomonas sanguinis</name>
    <dbReference type="NCBI Taxonomy" id="33051"/>
    <lineage>
        <taxon>Bacteria</taxon>
        <taxon>Pseudomonadati</taxon>
        <taxon>Pseudomonadota</taxon>
        <taxon>Alphaproteobacteria</taxon>
        <taxon>Sphingomonadales</taxon>
        <taxon>Sphingomonadaceae</taxon>
        <taxon>Sphingomonas</taxon>
    </lineage>
</organism>
<evidence type="ECO:0000256" key="1">
    <source>
        <dbReference type="ARBA" id="ARBA00022898"/>
    </source>
</evidence>
<dbReference type="Pfam" id="PF01041">
    <property type="entry name" value="DegT_DnrJ_EryC1"/>
    <property type="match status" value="1"/>
</dbReference>
<evidence type="ECO:0000256" key="5">
    <source>
        <dbReference type="RuleBase" id="RU004508"/>
    </source>
</evidence>
<dbReference type="GO" id="GO:0000271">
    <property type="term" value="P:polysaccharide biosynthetic process"/>
    <property type="evidence" value="ECO:0007669"/>
    <property type="project" value="TreeGrafter"/>
</dbReference>
<proteinExistence type="inferred from homology"/>
<evidence type="ECO:0000313" key="7">
    <source>
        <dbReference type="Proteomes" id="UP000072867"/>
    </source>
</evidence>
<sequence>MIRFLDLVSQYNSIKPEIDAAIAETIANSSFIGGSALKAFEAAFARFQSAEHAIGVGNGTDSLEIILEALQLPAGSEVIVPANSFISSSEAVTRSGHRVVFADVDPATYTMTVDTIAPHLTDRTAAIMIVHLYGYPAPMKDIMAFARERGLKVVEDCAQAHGAESDGVRVGAIGDAGSFSFYPGKNLGAYGDGGAIVTNDAALASRCRMIANHGRLAKYDHQFEGRNSRLDGLQAAILGVKLPHLDAWVDQRNAIARTYLEGLAGIEGITLPKLPEDGRHAFHLFVIRTEVRDALQAFLAERDIQTGIHYPIALPKLQAYDYLGQSQDDFFANRTDVTLLSLPIGEHLSIEDARTVVDAIKAFASADV</sequence>
<dbReference type="PANTHER" id="PTHR30244:SF36">
    <property type="entry name" value="3-OXO-GLUCOSE-6-PHOSPHATE:GLUTAMATE AMINOTRANSFERASE"/>
    <property type="match status" value="1"/>
</dbReference>
<dbReference type="Proteomes" id="UP000072867">
    <property type="component" value="Unassembled WGS sequence"/>
</dbReference>
<dbReference type="PANTHER" id="PTHR30244">
    <property type="entry name" value="TRANSAMINASE"/>
    <property type="match status" value="1"/>
</dbReference>
<dbReference type="InterPro" id="IPR015424">
    <property type="entry name" value="PyrdxlP-dep_Trfase"/>
</dbReference>
<comment type="similarity">
    <text evidence="2 5">Belongs to the DegT/DnrJ/EryC1 family.</text>
</comment>
<dbReference type="Gene3D" id="3.90.1150.10">
    <property type="entry name" value="Aspartate Aminotransferase, domain 1"/>
    <property type="match status" value="1"/>
</dbReference>
<dbReference type="InterPro" id="IPR015422">
    <property type="entry name" value="PyrdxlP-dep_Trfase_small"/>
</dbReference>
<dbReference type="InterPro" id="IPR015421">
    <property type="entry name" value="PyrdxlP-dep_Trfase_major"/>
</dbReference>
<dbReference type="PIRSF" id="PIRSF000390">
    <property type="entry name" value="PLP_StrS"/>
    <property type="match status" value="1"/>
</dbReference>
<keyword evidence="1 4" id="KW-0663">Pyridoxal phosphate</keyword>
<comment type="caution">
    <text evidence="6">The sequence shown here is derived from an EMBL/GenBank/DDBJ whole genome shotgun (WGS) entry which is preliminary data.</text>
</comment>
<dbReference type="Gene3D" id="3.40.640.10">
    <property type="entry name" value="Type I PLP-dependent aspartate aminotransferase-like (Major domain)"/>
    <property type="match status" value="1"/>
</dbReference>
<feature type="active site" description="Proton acceptor" evidence="3">
    <location>
        <position position="185"/>
    </location>
</feature>
<evidence type="ECO:0000313" key="6">
    <source>
        <dbReference type="EMBL" id="KTT69248.1"/>
    </source>
</evidence>
<dbReference type="AlphaFoldDB" id="A0A147HWG4"/>
<dbReference type="GO" id="GO:0030170">
    <property type="term" value="F:pyridoxal phosphate binding"/>
    <property type="evidence" value="ECO:0007669"/>
    <property type="project" value="TreeGrafter"/>
</dbReference>
<evidence type="ECO:0000256" key="3">
    <source>
        <dbReference type="PIRSR" id="PIRSR000390-1"/>
    </source>
</evidence>
<protein>
    <submittedName>
        <fullName evidence="6">Erythromycin biosynthesis sensory transduction protein eryC1</fullName>
    </submittedName>
</protein>
<dbReference type="PATRIC" id="fig|33051.3.peg.3391"/>